<dbReference type="SUPFAM" id="SSF51735">
    <property type="entry name" value="NAD(P)-binding Rossmann-fold domains"/>
    <property type="match status" value="1"/>
</dbReference>
<comment type="caution">
    <text evidence="4">The sequence shown here is derived from an EMBL/GenBank/DDBJ whole genome shotgun (WGS) entry which is preliminary data.</text>
</comment>
<dbReference type="GO" id="GO:0005737">
    <property type="term" value="C:cytoplasm"/>
    <property type="evidence" value="ECO:0007669"/>
    <property type="project" value="TreeGrafter"/>
</dbReference>
<dbReference type="Gene3D" id="3.40.50.720">
    <property type="entry name" value="NAD(P)-binding Rossmann-like Domain"/>
    <property type="match status" value="2"/>
</dbReference>
<dbReference type="Pfam" id="PF00106">
    <property type="entry name" value="adh_short"/>
    <property type="match status" value="1"/>
</dbReference>
<keyword evidence="5" id="KW-1185">Reference proteome</keyword>
<dbReference type="PANTHER" id="PTHR44229:SF8">
    <property type="entry name" value="ALCOHOL DEHYDROGENASE-RELATED"/>
    <property type="match status" value="1"/>
</dbReference>
<dbReference type="AlphaFoldDB" id="A0AA40FWP5"/>
<evidence type="ECO:0000313" key="4">
    <source>
        <dbReference type="EMBL" id="KAK1126702.1"/>
    </source>
</evidence>
<proteinExistence type="inferred from homology"/>
<dbReference type="GO" id="GO:0016616">
    <property type="term" value="F:oxidoreductase activity, acting on the CH-OH group of donors, NAD or NADP as acceptor"/>
    <property type="evidence" value="ECO:0007669"/>
    <property type="project" value="TreeGrafter"/>
</dbReference>
<evidence type="ECO:0000256" key="1">
    <source>
        <dbReference type="ARBA" id="ARBA00006484"/>
    </source>
</evidence>
<keyword evidence="2" id="KW-0560">Oxidoreductase</keyword>
<dbReference type="InterPro" id="IPR002347">
    <property type="entry name" value="SDR_fam"/>
</dbReference>
<protein>
    <recommendedName>
        <fullName evidence="6">NAD(P)-binding protein</fullName>
    </recommendedName>
</protein>
<dbReference type="Proteomes" id="UP001177670">
    <property type="component" value="Unassembled WGS sequence"/>
</dbReference>
<evidence type="ECO:0000313" key="5">
    <source>
        <dbReference type="Proteomes" id="UP001177670"/>
    </source>
</evidence>
<comment type="similarity">
    <text evidence="1">Belongs to the short-chain dehydrogenases/reductases (SDR) family.</text>
</comment>
<evidence type="ECO:0000256" key="3">
    <source>
        <dbReference type="SAM" id="MobiDB-lite"/>
    </source>
</evidence>
<feature type="compositionally biased region" description="Basic and acidic residues" evidence="3">
    <location>
        <begin position="303"/>
        <end position="313"/>
    </location>
</feature>
<name>A0AA40FWP5_9HYME</name>
<feature type="region of interest" description="Disordered" evidence="3">
    <location>
        <begin position="296"/>
        <end position="319"/>
    </location>
</feature>
<organism evidence="4 5">
    <name type="scientific">Melipona bicolor</name>
    <dbReference type="NCBI Taxonomy" id="60889"/>
    <lineage>
        <taxon>Eukaryota</taxon>
        <taxon>Metazoa</taxon>
        <taxon>Ecdysozoa</taxon>
        <taxon>Arthropoda</taxon>
        <taxon>Hexapoda</taxon>
        <taxon>Insecta</taxon>
        <taxon>Pterygota</taxon>
        <taxon>Neoptera</taxon>
        <taxon>Endopterygota</taxon>
        <taxon>Hymenoptera</taxon>
        <taxon>Apocrita</taxon>
        <taxon>Aculeata</taxon>
        <taxon>Apoidea</taxon>
        <taxon>Anthophila</taxon>
        <taxon>Apidae</taxon>
        <taxon>Melipona</taxon>
    </lineage>
</organism>
<gene>
    <name evidence="4" type="ORF">K0M31_004326</name>
</gene>
<evidence type="ECO:0008006" key="6">
    <source>
        <dbReference type="Google" id="ProtNLM"/>
    </source>
</evidence>
<sequence length="319" mass="34996">MPIARENDDLPLFSKRNFNGNFSDDSSKPILDPFCKNALVIGGSEGFGFAAADHLLCKGARTVIIADDDPDQGKVAVERLRDSHGKNRAGFVHYDVKSDSHVQGKLITQNERRGPNLQNSVVKAIRVGLKLLGTGGIIVNCASIFGFMGWPDDPFPVYCKKEPAIEVTRNYAREHKGDERGIRAVALCPTNKFFSDIGLPDFPEPIPNKRTCEMPVCMPESKHQIGAALSYVLAWAENGSAWIVEPAVSVHRVPRLIHFPEKEGEKVDPKVYEARPCPVKGEGLCVESRACAPTKKEMRVKKKGEGDDGKNEGDLTGCK</sequence>
<dbReference type="EMBL" id="JAHYIQ010000013">
    <property type="protein sequence ID" value="KAK1126702.1"/>
    <property type="molecule type" value="Genomic_DNA"/>
</dbReference>
<dbReference type="InterPro" id="IPR036291">
    <property type="entry name" value="NAD(P)-bd_dom_sf"/>
</dbReference>
<reference evidence="4" key="1">
    <citation type="submission" date="2021-10" db="EMBL/GenBank/DDBJ databases">
        <title>Melipona bicolor Genome sequencing and assembly.</title>
        <authorList>
            <person name="Araujo N.S."/>
            <person name="Arias M.C."/>
        </authorList>
    </citation>
    <scope>NUCLEOTIDE SEQUENCE</scope>
    <source>
        <strain evidence="4">USP_2M_L1-L4_2017</strain>
        <tissue evidence="4">Whole body</tissue>
    </source>
</reference>
<dbReference type="PANTHER" id="PTHR44229">
    <property type="entry name" value="15-HYDROXYPROSTAGLANDIN DEHYDROGENASE [NAD(+)]"/>
    <property type="match status" value="1"/>
</dbReference>
<evidence type="ECO:0000256" key="2">
    <source>
        <dbReference type="ARBA" id="ARBA00023002"/>
    </source>
</evidence>
<accession>A0AA40FWP5</accession>